<feature type="signal peptide" evidence="2">
    <location>
        <begin position="1"/>
        <end position="23"/>
    </location>
</feature>
<keyword evidence="1" id="KW-0472">Membrane</keyword>
<dbReference type="RefSeq" id="WP_185884161.1">
    <property type="nucleotide sequence ID" value="NZ_CP060052.1"/>
</dbReference>
<dbReference type="PROSITE" id="PS51257">
    <property type="entry name" value="PROKAR_LIPOPROTEIN"/>
    <property type="match status" value="1"/>
</dbReference>
<organism evidence="3 4">
    <name type="scientific">Croceicoccus marinus</name>
    <dbReference type="NCBI Taxonomy" id="450378"/>
    <lineage>
        <taxon>Bacteria</taxon>
        <taxon>Pseudomonadati</taxon>
        <taxon>Pseudomonadota</taxon>
        <taxon>Alphaproteobacteria</taxon>
        <taxon>Sphingomonadales</taxon>
        <taxon>Erythrobacteraceae</taxon>
        <taxon>Croceicoccus</taxon>
    </lineage>
</organism>
<evidence type="ECO:0000313" key="3">
    <source>
        <dbReference type="EMBL" id="QNE04924.1"/>
    </source>
</evidence>
<protein>
    <submittedName>
        <fullName evidence="3">TIGR02186 family protein</fullName>
    </submittedName>
</protein>
<reference evidence="3 4" key="1">
    <citation type="submission" date="2020-08" db="EMBL/GenBank/DDBJ databases">
        <authorList>
            <person name="Liu G."/>
            <person name="Sun C."/>
        </authorList>
    </citation>
    <scope>NUCLEOTIDE SEQUENCE [LARGE SCALE GENOMIC DNA]</scope>
    <source>
        <strain evidence="3 4">OT19</strain>
    </source>
</reference>
<evidence type="ECO:0000313" key="4">
    <source>
        <dbReference type="Proteomes" id="UP000515297"/>
    </source>
</evidence>
<sequence length="261" mass="28104">MTRLAVIAAGLWAFLVAACPALAQGRDPILIPEISQHEVVVRQGFTGADLLLYGAVLQPDGSRARGDTPYDIVVVLKGPTEAINLREKRRIWGMWINADSAQFRSAPSYYAVASSRPLPEIVDTRTAAIYELGLDSLQLSPIGAIRPDEVSRFVAGLVSKRVANGLYVQAEGAVTISEGVLYQARIPLPSSVLTGEYTAETFAIANGRVIASATSEVTVTKRGFERAVEIWSREYSTIYGLMAVALSVFMGWAAGRLFALG</sequence>
<evidence type="ECO:0000256" key="1">
    <source>
        <dbReference type="SAM" id="Phobius"/>
    </source>
</evidence>
<evidence type="ECO:0000256" key="2">
    <source>
        <dbReference type="SAM" id="SignalP"/>
    </source>
</evidence>
<dbReference type="Proteomes" id="UP000515297">
    <property type="component" value="Chromosome"/>
</dbReference>
<proteinExistence type="predicted"/>
<feature type="transmembrane region" description="Helical" evidence="1">
    <location>
        <begin position="238"/>
        <end position="259"/>
    </location>
</feature>
<keyword evidence="1" id="KW-0812">Transmembrane</keyword>
<gene>
    <name evidence="3" type="ORF">H4O24_13580</name>
</gene>
<keyword evidence="1" id="KW-1133">Transmembrane helix</keyword>
<keyword evidence="2" id="KW-0732">Signal</keyword>
<dbReference type="EMBL" id="CP060052">
    <property type="protein sequence ID" value="QNE04924.1"/>
    <property type="molecule type" value="Genomic_DNA"/>
</dbReference>
<name>A0A7G6VT59_9SPHN</name>
<dbReference type="AlphaFoldDB" id="A0A7G6VT59"/>
<dbReference type="InterPro" id="IPR019088">
    <property type="entry name" value="CHP02186-rel_TM"/>
</dbReference>
<feature type="chain" id="PRO_5028858874" evidence="2">
    <location>
        <begin position="24"/>
        <end position="261"/>
    </location>
</feature>
<accession>A0A7G6VT59</accession>
<dbReference type="Pfam" id="PF09608">
    <property type="entry name" value="Alph_Pro_TM"/>
    <property type="match status" value="1"/>
</dbReference>